<protein>
    <submittedName>
        <fullName evidence="2">Uncharacterized protein</fullName>
    </submittedName>
</protein>
<sequence length="180" mass="20648">MKKPFDQLLRLQLELVRVKRELAAYQETDKSKQQELTETSTDSAAGAMGQVAVLRDLLEKLMRLSSKATSAKFVDWIETRFAIQEILQETRITGNRLKRQNQALFARKTLIDLQMWFITPGTSAQGLLDQLVNYMAFELSRLYPKKRKKKKKLVNTNAEPEAQKEDTPLNVEFSIGQNAS</sequence>
<evidence type="ECO:0000313" key="3">
    <source>
        <dbReference type="Proteomes" id="UP000034588"/>
    </source>
</evidence>
<evidence type="ECO:0000256" key="1">
    <source>
        <dbReference type="SAM" id="MobiDB-lite"/>
    </source>
</evidence>
<accession>A0A0G1YWM6</accession>
<feature type="region of interest" description="Disordered" evidence="1">
    <location>
        <begin position="147"/>
        <end position="180"/>
    </location>
</feature>
<gene>
    <name evidence="2" type="ORF">UY48_C0031G0013</name>
</gene>
<name>A0A0G1YWM6_9BACT</name>
<dbReference type="Proteomes" id="UP000034588">
    <property type="component" value="Unassembled WGS sequence"/>
</dbReference>
<reference evidence="2 3" key="1">
    <citation type="journal article" date="2015" name="Nature">
        <title>rRNA introns, odd ribosomes, and small enigmatic genomes across a large radiation of phyla.</title>
        <authorList>
            <person name="Brown C.T."/>
            <person name="Hug L.A."/>
            <person name="Thomas B.C."/>
            <person name="Sharon I."/>
            <person name="Castelle C.J."/>
            <person name="Singh A."/>
            <person name="Wilkins M.J."/>
            <person name="Williams K.H."/>
            <person name="Banfield J.F."/>
        </authorList>
    </citation>
    <scope>NUCLEOTIDE SEQUENCE [LARGE SCALE GENOMIC DNA]</scope>
</reference>
<organism evidence="2 3">
    <name type="scientific">Candidatus Gottesmanbacteria bacterium GW2011_GWB1_49_7</name>
    <dbReference type="NCBI Taxonomy" id="1618448"/>
    <lineage>
        <taxon>Bacteria</taxon>
        <taxon>Candidatus Gottesmaniibacteriota</taxon>
    </lineage>
</organism>
<evidence type="ECO:0000313" key="2">
    <source>
        <dbReference type="EMBL" id="KKW10759.1"/>
    </source>
</evidence>
<dbReference type="AlphaFoldDB" id="A0A0G1YWM6"/>
<comment type="caution">
    <text evidence="2">The sequence shown here is derived from an EMBL/GenBank/DDBJ whole genome shotgun (WGS) entry which is preliminary data.</text>
</comment>
<dbReference type="EMBL" id="LCQD01000031">
    <property type="protein sequence ID" value="KKW10759.1"/>
    <property type="molecule type" value="Genomic_DNA"/>
</dbReference>
<proteinExistence type="predicted"/>